<dbReference type="SUPFAM" id="SSF109854">
    <property type="entry name" value="DinB/YfiT-like putative metalloenzymes"/>
    <property type="match status" value="1"/>
</dbReference>
<proteinExistence type="predicted"/>
<keyword evidence="3" id="KW-1185">Reference proteome</keyword>
<evidence type="ECO:0000313" key="3">
    <source>
        <dbReference type="Proteomes" id="UP000199111"/>
    </source>
</evidence>
<feature type="domain" description="Mycothiol-dependent maleylpyruvate isomerase metal-binding" evidence="1">
    <location>
        <begin position="23"/>
        <end position="99"/>
    </location>
</feature>
<gene>
    <name evidence="2" type="ORF">SAMN05216275_12183</name>
</gene>
<dbReference type="GO" id="GO:0046872">
    <property type="term" value="F:metal ion binding"/>
    <property type="evidence" value="ECO:0007669"/>
    <property type="project" value="InterPro"/>
</dbReference>
<dbReference type="Pfam" id="PF11716">
    <property type="entry name" value="MDMPI_N"/>
    <property type="match status" value="1"/>
</dbReference>
<dbReference type="NCBIfam" id="TIGR03086">
    <property type="entry name" value="TIGR03086 family metal-binding protein"/>
    <property type="match status" value="1"/>
</dbReference>
<name>A0A1I3YA87_9ACTN</name>
<organism evidence="2 3">
    <name type="scientific">Streptosporangium canum</name>
    <dbReference type="NCBI Taxonomy" id="324952"/>
    <lineage>
        <taxon>Bacteria</taxon>
        <taxon>Bacillati</taxon>
        <taxon>Actinomycetota</taxon>
        <taxon>Actinomycetes</taxon>
        <taxon>Streptosporangiales</taxon>
        <taxon>Streptosporangiaceae</taxon>
        <taxon>Streptosporangium</taxon>
    </lineage>
</organism>
<evidence type="ECO:0000259" key="1">
    <source>
        <dbReference type="Pfam" id="PF11716"/>
    </source>
</evidence>
<dbReference type="InterPro" id="IPR034660">
    <property type="entry name" value="DinB/YfiT-like"/>
</dbReference>
<evidence type="ECO:0000313" key="2">
    <source>
        <dbReference type="EMBL" id="SFK28096.1"/>
    </source>
</evidence>
<dbReference type="NCBIfam" id="TIGR03083">
    <property type="entry name" value="maleylpyruvate isomerase family mycothiol-dependent enzyme"/>
    <property type="match status" value="1"/>
</dbReference>
<reference evidence="3" key="1">
    <citation type="submission" date="2016-10" db="EMBL/GenBank/DDBJ databases">
        <authorList>
            <person name="Varghese N."/>
            <person name="Submissions S."/>
        </authorList>
    </citation>
    <scope>NUCLEOTIDE SEQUENCE [LARGE SCALE GENOMIC DNA]</scope>
    <source>
        <strain evidence="3">CGMCC 4.2126</strain>
    </source>
</reference>
<dbReference type="InterPro" id="IPR017517">
    <property type="entry name" value="Maleyloyr_isom"/>
</dbReference>
<dbReference type="Proteomes" id="UP000199111">
    <property type="component" value="Unassembled WGS sequence"/>
</dbReference>
<dbReference type="AlphaFoldDB" id="A0A1I3YA87"/>
<dbReference type="InterPro" id="IPR024344">
    <property type="entry name" value="MDMPI_metal-binding"/>
</dbReference>
<accession>A0A1I3YA87</accession>
<dbReference type="EMBL" id="FOQY01000021">
    <property type="protein sequence ID" value="SFK28096.1"/>
    <property type="molecule type" value="Genomic_DNA"/>
</dbReference>
<sequence length="194" mass="21099">MSRFFNTSVSLWESMAVMNELLSRAVTRTAAVVREIREDQLGLPTPCADFDVRGLLGHLSRAAGMFDALARKEEVPPEDGDHTAFESRAAAMVAAWSRPEAFEGISPTMGMPMTTVFQLGLGDVVIHGWDLARATGQDYGVDEETGEAVAAFMDRMAPQGRRMGAFREAHAVPEDASPFERALGLSGRDPGWKP</sequence>
<dbReference type="InterPro" id="IPR017520">
    <property type="entry name" value="CHP03086"/>
</dbReference>
<dbReference type="Gene3D" id="1.20.120.450">
    <property type="entry name" value="dinb family like domain"/>
    <property type="match status" value="1"/>
</dbReference>
<protein>
    <submittedName>
        <fullName evidence="2">TIGR03086 family protein</fullName>
    </submittedName>
</protein>